<organism evidence="1 2">
    <name type="scientific">Velocimicrobium porci</name>
    <dbReference type="NCBI Taxonomy" id="2606634"/>
    <lineage>
        <taxon>Bacteria</taxon>
        <taxon>Bacillati</taxon>
        <taxon>Bacillota</taxon>
        <taxon>Clostridia</taxon>
        <taxon>Lachnospirales</taxon>
        <taxon>Lachnospiraceae</taxon>
        <taxon>Velocimicrobium</taxon>
    </lineage>
</organism>
<gene>
    <name evidence="1" type="ORF">FYJ58_05275</name>
</gene>
<reference evidence="1 2" key="1">
    <citation type="submission" date="2019-08" db="EMBL/GenBank/DDBJ databases">
        <title>In-depth cultivation of the pig gut microbiome towards novel bacterial diversity and tailored functional studies.</title>
        <authorList>
            <person name="Wylensek D."/>
            <person name="Hitch T.C.A."/>
            <person name="Clavel T."/>
        </authorList>
    </citation>
    <scope>NUCLEOTIDE SEQUENCE [LARGE SCALE GENOMIC DNA]</scope>
    <source>
        <strain evidence="1 2">WCA-693-APC-MOT-I</strain>
    </source>
</reference>
<evidence type="ECO:0000313" key="2">
    <source>
        <dbReference type="Proteomes" id="UP000482209"/>
    </source>
</evidence>
<name>A0A6L5XXM3_9FIRM</name>
<protein>
    <submittedName>
        <fullName evidence="1">Uncharacterized protein</fullName>
    </submittedName>
</protein>
<accession>A0A6L5XXM3</accession>
<keyword evidence="2" id="KW-1185">Reference proteome</keyword>
<comment type="caution">
    <text evidence="1">The sequence shown here is derived from an EMBL/GenBank/DDBJ whole genome shotgun (WGS) entry which is preliminary data.</text>
</comment>
<dbReference type="EMBL" id="VUMT01000006">
    <property type="protein sequence ID" value="MSS63287.1"/>
    <property type="molecule type" value="Genomic_DNA"/>
</dbReference>
<proteinExistence type="predicted"/>
<evidence type="ECO:0000313" key="1">
    <source>
        <dbReference type="EMBL" id="MSS63287.1"/>
    </source>
</evidence>
<sequence>MVKWCDKLYMDDKIKKKPQKWRKRLEQEKLSYELYCIALASNHKNLLDIIDCNELLFRYYKKRDICVVGLAGSRESAILLVQNIIEDVYRETGGVNVRAYFKFEESVEG</sequence>
<dbReference type="RefSeq" id="WP_154518337.1">
    <property type="nucleotide sequence ID" value="NZ_VUMT01000006.1"/>
</dbReference>
<dbReference type="Proteomes" id="UP000482209">
    <property type="component" value="Unassembled WGS sequence"/>
</dbReference>
<dbReference type="AlphaFoldDB" id="A0A6L5XXM3"/>